<reference evidence="4 5" key="1">
    <citation type="submission" date="2024-07" db="EMBL/GenBank/DDBJ databases">
        <title>Section-level genome sequencing and comparative genomics of Aspergillus sections Usti and Cavernicolus.</title>
        <authorList>
            <consortium name="Lawrence Berkeley National Laboratory"/>
            <person name="Nybo J.L."/>
            <person name="Vesth T.C."/>
            <person name="Theobald S."/>
            <person name="Frisvad J.C."/>
            <person name="Larsen T.O."/>
            <person name="Kjaerboelling I."/>
            <person name="Rothschild-Mancinelli K."/>
            <person name="Lyhne E.K."/>
            <person name="Kogle M.E."/>
            <person name="Barry K."/>
            <person name="Clum A."/>
            <person name="Na H."/>
            <person name="Ledsgaard L."/>
            <person name="Lin J."/>
            <person name="Lipzen A."/>
            <person name="Kuo A."/>
            <person name="Riley R."/>
            <person name="Mondo S."/>
            <person name="Labutti K."/>
            <person name="Haridas S."/>
            <person name="Pangalinan J."/>
            <person name="Salamov A.A."/>
            <person name="Simmons B.A."/>
            <person name="Magnuson J.K."/>
            <person name="Chen J."/>
            <person name="Drula E."/>
            <person name="Henrissat B."/>
            <person name="Wiebenga A."/>
            <person name="Lubbers R.J."/>
            <person name="Gomes A.C."/>
            <person name="Makela M.R."/>
            <person name="Stajich J."/>
            <person name="Grigoriev I.V."/>
            <person name="Mortensen U.H."/>
            <person name="De Vries R.P."/>
            <person name="Baker S.E."/>
            <person name="Andersen M.R."/>
        </authorList>
    </citation>
    <scope>NUCLEOTIDE SEQUENCE [LARGE SCALE GENOMIC DNA]</scope>
    <source>
        <strain evidence="4 5">CBS 209.92</strain>
    </source>
</reference>
<dbReference type="PANTHER" id="PTHR24198">
    <property type="entry name" value="ANKYRIN REPEAT AND PROTEIN KINASE DOMAIN-CONTAINING PROTEIN"/>
    <property type="match status" value="1"/>
</dbReference>
<keyword evidence="2 3" id="KW-0040">ANK repeat</keyword>
<dbReference type="PROSITE" id="PS50297">
    <property type="entry name" value="ANK_REP_REGION"/>
    <property type="match status" value="2"/>
</dbReference>
<dbReference type="SUPFAM" id="SSF48403">
    <property type="entry name" value="Ankyrin repeat"/>
    <property type="match status" value="1"/>
</dbReference>
<dbReference type="InterPro" id="IPR002110">
    <property type="entry name" value="Ankyrin_rpt"/>
</dbReference>
<dbReference type="PANTHER" id="PTHR24198:SF165">
    <property type="entry name" value="ANKYRIN REPEAT-CONTAINING PROTEIN-RELATED"/>
    <property type="match status" value="1"/>
</dbReference>
<dbReference type="Proteomes" id="UP001610563">
    <property type="component" value="Unassembled WGS sequence"/>
</dbReference>
<gene>
    <name evidence="4" type="ORF">BJX66DRAFT_293773</name>
</gene>
<evidence type="ECO:0000313" key="5">
    <source>
        <dbReference type="Proteomes" id="UP001610563"/>
    </source>
</evidence>
<dbReference type="Pfam" id="PF12796">
    <property type="entry name" value="Ank_2"/>
    <property type="match status" value="1"/>
</dbReference>
<dbReference type="InterPro" id="IPR036770">
    <property type="entry name" value="Ankyrin_rpt-contain_sf"/>
</dbReference>
<feature type="repeat" description="ANK" evidence="3">
    <location>
        <begin position="8"/>
        <end position="40"/>
    </location>
</feature>
<sequence>MVDAQTIWGHTALHIAAFYDRERILRQLLSVGVDVNARDDAQRTPPFTAVFQNNIGIVRCLLQLKHLDVNASDYQGMTPLIDAASEGHVEVVQALLQHEQTDVNARMSEGWTALAQAVVGEHTDVVLQMVHSERDLDINMQSPDRTPFVRH</sequence>
<dbReference type="EMBL" id="JBFTWV010000008">
    <property type="protein sequence ID" value="KAL2799425.1"/>
    <property type="molecule type" value="Genomic_DNA"/>
</dbReference>
<organism evidence="4 5">
    <name type="scientific">Aspergillus keveii</name>
    <dbReference type="NCBI Taxonomy" id="714993"/>
    <lineage>
        <taxon>Eukaryota</taxon>
        <taxon>Fungi</taxon>
        <taxon>Dikarya</taxon>
        <taxon>Ascomycota</taxon>
        <taxon>Pezizomycotina</taxon>
        <taxon>Eurotiomycetes</taxon>
        <taxon>Eurotiomycetidae</taxon>
        <taxon>Eurotiales</taxon>
        <taxon>Aspergillaceae</taxon>
        <taxon>Aspergillus</taxon>
        <taxon>Aspergillus subgen. Nidulantes</taxon>
    </lineage>
</organism>
<protein>
    <submittedName>
        <fullName evidence="4">Ankyrin repeat-containing domain protein</fullName>
    </submittedName>
</protein>
<dbReference type="Pfam" id="PF00023">
    <property type="entry name" value="Ank"/>
    <property type="match status" value="1"/>
</dbReference>
<comment type="caution">
    <text evidence="4">The sequence shown here is derived from an EMBL/GenBank/DDBJ whole genome shotgun (WGS) entry which is preliminary data.</text>
</comment>
<keyword evidence="1" id="KW-0677">Repeat</keyword>
<evidence type="ECO:0000256" key="3">
    <source>
        <dbReference type="PROSITE-ProRule" id="PRU00023"/>
    </source>
</evidence>
<dbReference type="SMART" id="SM00248">
    <property type="entry name" value="ANK"/>
    <property type="match status" value="4"/>
</dbReference>
<dbReference type="Gene3D" id="1.25.40.20">
    <property type="entry name" value="Ankyrin repeat-containing domain"/>
    <property type="match status" value="2"/>
</dbReference>
<evidence type="ECO:0000313" key="4">
    <source>
        <dbReference type="EMBL" id="KAL2799425.1"/>
    </source>
</evidence>
<evidence type="ECO:0000256" key="2">
    <source>
        <dbReference type="ARBA" id="ARBA00023043"/>
    </source>
</evidence>
<keyword evidence="5" id="KW-1185">Reference proteome</keyword>
<accession>A0ABR4GLK7</accession>
<evidence type="ECO:0000256" key="1">
    <source>
        <dbReference type="ARBA" id="ARBA00022737"/>
    </source>
</evidence>
<feature type="repeat" description="ANK" evidence="3">
    <location>
        <begin position="75"/>
        <end position="98"/>
    </location>
</feature>
<dbReference type="PROSITE" id="PS50088">
    <property type="entry name" value="ANK_REPEAT"/>
    <property type="match status" value="2"/>
</dbReference>
<proteinExistence type="predicted"/>
<name>A0ABR4GLK7_9EURO</name>